<reference evidence="9 10" key="1">
    <citation type="submission" date="2020-10" db="EMBL/GenBank/DDBJ databases">
        <authorList>
            <person name="Castelo-Branco R."/>
            <person name="Eusebio N."/>
            <person name="Adriana R."/>
            <person name="Vieira A."/>
            <person name="Brugerolle De Fraissinette N."/>
            <person name="Rezende De Castro R."/>
            <person name="Schneider M.P."/>
            <person name="Vasconcelos V."/>
            <person name="Leao P.N."/>
        </authorList>
    </citation>
    <scope>NUCLEOTIDE SEQUENCE [LARGE SCALE GENOMIC DNA]</scope>
    <source>
        <strain evidence="9 10">LEGE 00031</strain>
    </source>
</reference>
<evidence type="ECO:0000256" key="3">
    <source>
        <dbReference type="ARBA" id="ARBA00022553"/>
    </source>
</evidence>
<evidence type="ECO:0000256" key="4">
    <source>
        <dbReference type="ARBA" id="ARBA00022679"/>
    </source>
</evidence>
<dbReference type="InterPro" id="IPR003594">
    <property type="entry name" value="HATPase_dom"/>
</dbReference>
<dbReference type="PRINTS" id="PR00344">
    <property type="entry name" value="BCTRLSENSOR"/>
</dbReference>
<keyword evidence="5 9" id="KW-0418">Kinase</keyword>
<dbReference type="Gene3D" id="1.10.287.130">
    <property type="match status" value="1"/>
</dbReference>
<comment type="caution">
    <text evidence="9">The sequence shown here is derived from an EMBL/GenBank/DDBJ whole genome shotgun (WGS) entry which is preliminary data.</text>
</comment>
<gene>
    <name evidence="9" type="ORF">IQ217_08185</name>
</gene>
<dbReference type="RefSeq" id="WP_194019568.1">
    <property type="nucleotide sequence ID" value="NZ_JADEVV010000019.1"/>
</dbReference>
<organism evidence="9 10">
    <name type="scientific">Synechocystis salina LEGE 00031</name>
    <dbReference type="NCBI Taxonomy" id="1828736"/>
    <lineage>
        <taxon>Bacteria</taxon>
        <taxon>Bacillati</taxon>
        <taxon>Cyanobacteriota</taxon>
        <taxon>Cyanophyceae</taxon>
        <taxon>Synechococcales</taxon>
        <taxon>Merismopediaceae</taxon>
        <taxon>Synechocystis</taxon>
    </lineage>
</organism>
<keyword evidence="6" id="KW-0902">Two-component regulatory system</keyword>
<evidence type="ECO:0000256" key="5">
    <source>
        <dbReference type="ARBA" id="ARBA00022777"/>
    </source>
</evidence>
<dbReference type="Pfam" id="PF02518">
    <property type="entry name" value="HATPase_c"/>
    <property type="match status" value="1"/>
</dbReference>
<dbReference type="PANTHER" id="PTHR43711">
    <property type="entry name" value="TWO-COMPONENT HISTIDINE KINASE"/>
    <property type="match status" value="1"/>
</dbReference>
<dbReference type="PROSITE" id="PS50109">
    <property type="entry name" value="HIS_KIN"/>
    <property type="match status" value="1"/>
</dbReference>
<keyword evidence="7" id="KW-1133">Transmembrane helix</keyword>
<evidence type="ECO:0000259" key="8">
    <source>
        <dbReference type="PROSITE" id="PS50109"/>
    </source>
</evidence>
<dbReference type="Pfam" id="PF00512">
    <property type="entry name" value="HisKA"/>
    <property type="match status" value="1"/>
</dbReference>
<dbReference type="SUPFAM" id="SSF47384">
    <property type="entry name" value="Homodimeric domain of signal transducing histidine kinase"/>
    <property type="match status" value="1"/>
</dbReference>
<dbReference type="InterPro" id="IPR003661">
    <property type="entry name" value="HisK_dim/P_dom"/>
</dbReference>
<evidence type="ECO:0000256" key="6">
    <source>
        <dbReference type="ARBA" id="ARBA00023012"/>
    </source>
</evidence>
<evidence type="ECO:0000256" key="2">
    <source>
        <dbReference type="ARBA" id="ARBA00012438"/>
    </source>
</evidence>
<evidence type="ECO:0000256" key="1">
    <source>
        <dbReference type="ARBA" id="ARBA00000085"/>
    </source>
</evidence>
<feature type="transmembrane region" description="Helical" evidence="7">
    <location>
        <begin position="25"/>
        <end position="50"/>
    </location>
</feature>
<keyword evidence="10" id="KW-1185">Reference proteome</keyword>
<dbReference type="SMART" id="SM00387">
    <property type="entry name" value="HATPase_c"/>
    <property type="match status" value="1"/>
</dbReference>
<dbReference type="InterPro" id="IPR005467">
    <property type="entry name" value="His_kinase_dom"/>
</dbReference>
<evidence type="ECO:0000256" key="7">
    <source>
        <dbReference type="SAM" id="Phobius"/>
    </source>
</evidence>
<sequence length="448" mass="50605">MAWVIASNLSKSNIRLSPQFQRLRWQLLGAFLAVMMAINFVSNFLVYQFFSHILYQQLDQKLKLLANSAAHSLEIIEENNNTDIRHDRYLDEDGDLDLSWQGLQQPNQTIEWFDGSQKLLGASGKKINFQINNFTPGFITLPESPPIRVLIITIYEQENPQSKHIEGYVRVTESTESITILLSQLSWGFAIGFFITLGLISVGGMWLTRQSLKPLAKSYEQLKQFTGDASHELRSPLTAIKTSVEVLQTHPERIHPQDIEKINSIVSATNQMSCLIDDLLFLARTDNDLDLLPQQTAVIPLEELLEDIVTFGEIKAEKKKIKLQLHCLTKPLVNGNIFQLQRLFTNLIDNAIKYTETGGDINISLKTSEEWAIVTVQDTGIGIKKEYIPFVFDRFWRVEKSRSSQISGTGLGLAIAQSIVQHHQGQILVESELGKGSCFIVLLPVVLD</sequence>
<dbReference type="CDD" id="cd00082">
    <property type="entry name" value="HisKA"/>
    <property type="match status" value="1"/>
</dbReference>
<keyword evidence="7" id="KW-0472">Membrane</keyword>
<protein>
    <recommendedName>
        <fullName evidence="2">histidine kinase</fullName>
        <ecNumber evidence="2">2.7.13.3</ecNumber>
    </recommendedName>
</protein>
<dbReference type="InterPro" id="IPR004358">
    <property type="entry name" value="Sig_transdc_His_kin-like_C"/>
</dbReference>
<comment type="catalytic activity">
    <reaction evidence="1">
        <text>ATP + protein L-histidine = ADP + protein N-phospho-L-histidine.</text>
        <dbReference type="EC" id="2.7.13.3"/>
    </reaction>
</comment>
<proteinExistence type="predicted"/>
<dbReference type="SUPFAM" id="SSF55874">
    <property type="entry name" value="ATPase domain of HSP90 chaperone/DNA topoisomerase II/histidine kinase"/>
    <property type="match status" value="1"/>
</dbReference>
<dbReference type="SMART" id="SM00388">
    <property type="entry name" value="HisKA"/>
    <property type="match status" value="1"/>
</dbReference>
<dbReference type="InterPro" id="IPR036097">
    <property type="entry name" value="HisK_dim/P_sf"/>
</dbReference>
<evidence type="ECO:0000313" key="9">
    <source>
        <dbReference type="EMBL" id="MBE9253825.1"/>
    </source>
</evidence>
<dbReference type="InterPro" id="IPR036890">
    <property type="entry name" value="HATPase_C_sf"/>
</dbReference>
<dbReference type="InterPro" id="IPR050736">
    <property type="entry name" value="Sensor_HK_Regulatory"/>
</dbReference>
<keyword evidence="7" id="KW-0812">Transmembrane</keyword>
<name>A0ABR9VR43_9SYNC</name>
<dbReference type="EMBL" id="JADEVV010000019">
    <property type="protein sequence ID" value="MBE9253825.1"/>
    <property type="molecule type" value="Genomic_DNA"/>
</dbReference>
<dbReference type="PANTHER" id="PTHR43711:SF1">
    <property type="entry name" value="HISTIDINE KINASE 1"/>
    <property type="match status" value="1"/>
</dbReference>
<accession>A0ABR9VR43</accession>
<feature type="transmembrane region" description="Helical" evidence="7">
    <location>
        <begin position="185"/>
        <end position="207"/>
    </location>
</feature>
<keyword evidence="3" id="KW-0597">Phosphoprotein</keyword>
<dbReference type="CDD" id="cd00075">
    <property type="entry name" value="HATPase"/>
    <property type="match status" value="1"/>
</dbReference>
<dbReference type="Gene3D" id="3.30.565.10">
    <property type="entry name" value="Histidine kinase-like ATPase, C-terminal domain"/>
    <property type="match status" value="1"/>
</dbReference>
<keyword evidence="4" id="KW-0808">Transferase</keyword>
<dbReference type="GO" id="GO:0016301">
    <property type="term" value="F:kinase activity"/>
    <property type="evidence" value="ECO:0007669"/>
    <property type="project" value="UniProtKB-KW"/>
</dbReference>
<dbReference type="Proteomes" id="UP000658720">
    <property type="component" value="Unassembled WGS sequence"/>
</dbReference>
<feature type="domain" description="Histidine kinase" evidence="8">
    <location>
        <begin position="228"/>
        <end position="447"/>
    </location>
</feature>
<dbReference type="EC" id="2.7.13.3" evidence="2"/>
<evidence type="ECO:0000313" key="10">
    <source>
        <dbReference type="Proteomes" id="UP000658720"/>
    </source>
</evidence>